<name>A0AAV8RHP4_ENSVE</name>
<evidence type="ECO:0000313" key="1">
    <source>
        <dbReference type="EMBL" id="KAJ8500016.1"/>
    </source>
</evidence>
<evidence type="ECO:0000313" key="2">
    <source>
        <dbReference type="Proteomes" id="UP001222027"/>
    </source>
</evidence>
<protein>
    <submittedName>
        <fullName evidence="1">Uncharacterized protein</fullName>
    </submittedName>
</protein>
<comment type="caution">
    <text evidence="1">The sequence shown here is derived from an EMBL/GenBank/DDBJ whole genome shotgun (WGS) entry which is preliminary data.</text>
</comment>
<accession>A0AAV8RHP4</accession>
<dbReference type="EMBL" id="JAQQAF010000003">
    <property type="protein sequence ID" value="KAJ8500016.1"/>
    <property type="molecule type" value="Genomic_DNA"/>
</dbReference>
<dbReference type="AlphaFoldDB" id="A0AAV8RHP4"/>
<reference evidence="1 2" key="1">
    <citation type="submission" date="2022-12" db="EMBL/GenBank/DDBJ databases">
        <title>Chromosome-scale assembly of the Ensete ventricosum genome.</title>
        <authorList>
            <person name="Dussert Y."/>
            <person name="Stocks J."/>
            <person name="Wendawek A."/>
            <person name="Woldeyes F."/>
            <person name="Nichols R.A."/>
            <person name="Borrell J.S."/>
        </authorList>
    </citation>
    <scope>NUCLEOTIDE SEQUENCE [LARGE SCALE GENOMIC DNA]</scope>
    <source>
        <strain evidence="2">cv. Maze</strain>
        <tissue evidence="1">Seeds</tissue>
    </source>
</reference>
<dbReference type="Proteomes" id="UP001222027">
    <property type="component" value="Unassembled WGS sequence"/>
</dbReference>
<sequence length="101" mass="11273">MAEVGERERERELVLEAAFVSTSGTISLLIGPRQPRNRGSWFGLWYGKARFGDVWKQDGGISVRFLEMGFSILELFEAASLKLCILLFNILPTNLSVGVPI</sequence>
<gene>
    <name evidence="1" type="ORF">OPV22_010568</name>
</gene>
<keyword evidence="2" id="KW-1185">Reference proteome</keyword>
<proteinExistence type="predicted"/>
<organism evidence="1 2">
    <name type="scientific">Ensete ventricosum</name>
    <name type="common">Abyssinian banana</name>
    <name type="synonym">Musa ensete</name>
    <dbReference type="NCBI Taxonomy" id="4639"/>
    <lineage>
        <taxon>Eukaryota</taxon>
        <taxon>Viridiplantae</taxon>
        <taxon>Streptophyta</taxon>
        <taxon>Embryophyta</taxon>
        <taxon>Tracheophyta</taxon>
        <taxon>Spermatophyta</taxon>
        <taxon>Magnoliopsida</taxon>
        <taxon>Liliopsida</taxon>
        <taxon>Zingiberales</taxon>
        <taxon>Musaceae</taxon>
        <taxon>Ensete</taxon>
    </lineage>
</organism>